<dbReference type="SUPFAM" id="SSF81606">
    <property type="entry name" value="PP2C-like"/>
    <property type="match status" value="1"/>
</dbReference>
<dbReference type="OrthoDB" id="416093at2759"/>
<dbReference type="Pfam" id="PF00481">
    <property type="entry name" value="PP2C"/>
    <property type="match status" value="1"/>
</dbReference>
<evidence type="ECO:0000256" key="5">
    <source>
        <dbReference type="ARBA" id="ARBA00022801"/>
    </source>
</evidence>
<dbReference type="EMBL" id="CM004387">
    <property type="protein sequence ID" value="OAY61629.1"/>
    <property type="molecule type" value="Genomic_DNA"/>
</dbReference>
<evidence type="ECO:0000256" key="10">
    <source>
        <dbReference type="SAM" id="SignalP"/>
    </source>
</evidence>
<dbReference type="Proteomes" id="UP000091857">
    <property type="component" value="Chromosome 1"/>
</dbReference>
<evidence type="ECO:0000256" key="3">
    <source>
        <dbReference type="ARBA" id="ARBA00013081"/>
    </source>
</evidence>
<keyword evidence="8" id="KW-0464">Manganese</keyword>
<keyword evidence="6" id="KW-0460">Magnesium</keyword>
<comment type="cofactor">
    <cofactor evidence="2">
        <name>Mg(2+)</name>
        <dbReference type="ChEBI" id="CHEBI:18420"/>
    </cofactor>
</comment>
<evidence type="ECO:0000256" key="2">
    <source>
        <dbReference type="ARBA" id="ARBA00001946"/>
    </source>
</evidence>
<dbReference type="PANTHER" id="PTHR47992">
    <property type="entry name" value="PROTEIN PHOSPHATASE"/>
    <property type="match status" value="1"/>
</dbReference>
<dbReference type="InterPro" id="IPR036457">
    <property type="entry name" value="PPM-type-like_dom_sf"/>
</dbReference>
<comment type="caution">
    <text evidence="12">The sequence shown here is derived from an EMBL/GenBank/DDBJ whole genome shotgun (WGS) entry which is preliminary data.</text>
</comment>
<keyword evidence="13" id="KW-1185">Reference proteome</keyword>
<sequence length="377" mass="41246">MIPSLLFGVLLMTVPSSNGVPVACMMEYEDGGAPAVFGYPECPERVFPPAGYLKNQTLNCQFAILQGRRDYQEDVIACNLDFKVPLLGAGKNGLEEEAVGVVAVFDGHGGKEGSEIASKLLFDYFYLHVLFQSYKVMAHHNGVLSSSDYKSFQLEILKEALSRTIRDIDFSFSQEAIKNNFLSGSTATVVLLYDRQILVANVGDSKALLLSEKIQSALGTEGDSTEHLSATALTYDHHPDREDERARIEAAGGSVITWGVPRVNGVLAMSRSIGDVYLRRYGVIAEPEYTGWRPLTANDTHLAVASDGIFESLTQQDIGNLIFQWNSHFQTSEDSEMPWSCLSSTSLAECIVNTAYEKGSHDNLSVIIVPLTPTSVL</sequence>
<keyword evidence="5 9" id="KW-0378">Hydrolase</keyword>
<evidence type="ECO:0000256" key="7">
    <source>
        <dbReference type="ARBA" id="ARBA00022912"/>
    </source>
</evidence>
<dbReference type="EC" id="3.1.3.16" evidence="3"/>
<evidence type="ECO:0000256" key="8">
    <source>
        <dbReference type="ARBA" id="ARBA00023211"/>
    </source>
</evidence>
<dbReference type="PROSITE" id="PS51746">
    <property type="entry name" value="PPM_2"/>
    <property type="match status" value="1"/>
</dbReference>
<evidence type="ECO:0000256" key="6">
    <source>
        <dbReference type="ARBA" id="ARBA00022842"/>
    </source>
</evidence>
<reference evidence="13" key="1">
    <citation type="journal article" date="2016" name="Nat. Biotechnol.">
        <title>Sequencing wild and cultivated cassava and related species reveals extensive interspecific hybridization and genetic diversity.</title>
        <authorList>
            <person name="Bredeson J.V."/>
            <person name="Lyons J.B."/>
            <person name="Prochnik S.E."/>
            <person name="Wu G.A."/>
            <person name="Ha C.M."/>
            <person name="Edsinger-Gonzales E."/>
            <person name="Grimwood J."/>
            <person name="Schmutz J."/>
            <person name="Rabbi I.Y."/>
            <person name="Egesi C."/>
            <person name="Nauluvula P."/>
            <person name="Lebot V."/>
            <person name="Ndunguru J."/>
            <person name="Mkamilo G."/>
            <person name="Bart R.S."/>
            <person name="Setter T.L."/>
            <person name="Gleadow R.M."/>
            <person name="Kulakow P."/>
            <person name="Ferguson M.E."/>
            <person name="Rounsley S."/>
            <person name="Rokhsar D.S."/>
        </authorList>
    </citation>
    <scope>NUCLEOTIDE SEQUENCE [LARGE SCALE GENOMIC DNA]</scope>
    <source>
        <strain evidence="13">cv. AM560-2</strain>
    </source>
</reference>
<dbReference type="PROSITE" id="PS01032">
    <property type="entry name" value="PPM_1"/>
    <property type="match status" value="1"/>
</dbReference>
<comment type="cofactor">
    <cofactor evidence="1">
        <name>Mn(2+)</name>
        <dbReference type="ChEBI" id="CHEBI:29035"/>
    </cofactor>
</comment>
<organism evidence="12 13">
    <name type="scientific">Manihot esculenta</name>
    <name type="common">Cassava</name>
    <name type="synonym">Jatropha manihot</name>
    <dbReference type="NCBI Taxonomy" id="3983"/>
    <lineage>
        <taxon>Eukaryota</taxon>
        <taxon>Viridiplantae</taxon>
        <taxon>Streptophyta</taxon>
        <taxon>Embryophyta</taxon>
        <taxon>Tracheophyta</taxon>
        <taxon>Spermatophyta</taxon>
        <taxon>Magnoliopsida</taxon>
        <taxon>eudicotyledons</taxon>
        <taxon>Gunneridae</taxon>
        <taxon>Pentapetalae</taxon>
        <taxon>rosids</taxon>
        <taxon>fabids</taxon>
        <taxon>Malpighiales</taxon>
        <taxon>Euphorbiaceae</taxon>
        <taxon>Crotonoideae</taxon>
        <taxon>Manihoteae</taxon>
        <taxon>Manihot</taxon>
    </lineage>
</organism>
<dbReference type="AlphaFoldDB" id="A0A2C9WMH9"/>
<gene>
    <name evidence="12" type="ORF">MANES_01G204300v8</name>
</gene>
<evidence type="ECO:0000256" key="4">
    <source>
        <dbReference type="ARBA" id="ARBA00022723"/>
    </source>
</evidence>
<dbReference type="SMART" id="SM00332">
    <property type="entry name" value="PP2Cc"/>
    <property type="match status" value="1"/>
</dbReference>
<keyword evidence="4" id="KW-0479">Metal-binding</keyword>
<dbReference type="GO" id="GO:0046872">
    <property type="term" value="F:metal ion binding"/>
    <property type="evidence" value="ECO:0007669"/>
    <property type="project" value="UniProtKB-KW"/>
</dbReference>
<feature type="domain" description="PPM-type phosphatase" evidence="11">
    <location>
        <begin position="59"/>
        <end position="371"/>
    </location>
</feature>
<feature type="signal peptide" evidence="10">
    <location>
        <begin position="1"/>
        <end position="19"/>
    </location>
</feature>
<dbReference type="GO" id="GO:1902531">
    <property type="term" value="P:regulation of intracellular signal transduction"/>
    <property type="evidence" value="ECO:0000318"/>
    <property type="project" value="GO_Central"/>
</dbReference>
<dbReference type="InterPro" id="IPR000222">
    <property type="entry name" value="PP2C_BS"/>
</dbReference>
<keyword evidence="10" id="KW-0732">Signal</keyword>
<dbReference type="InterPro" id="IPR001932">
    <property type="entry name" value="PPM-type_phosphatase-like_dom"/>
</dbReference>
<comment type="similarity">
    <text evidence="9">Belongs to the PP2C family.</text>
</comment>
<dbReference type="GO" id="GO:0004722">
    <property type="term" value="F:protein serine/threonine phosphatase activity"/>
    <property type="evidence" value="ECO:0000318"/>
    <property type="project" value="GO_Central"/>
</dbReference>
<evidence type="ECO:0000313" key="13">
    <source>
        <dbReference type="Proteomes" id="UP000091857"/>
    </source>
</evidence>
<proteinExistence type="inferred from homology"/>
<protein>
    <recommendedName>
        <fullName evidence="3">protein-serine/threonine phosphatase</fullName>
        <ecNumber evidence="3">3.1.3.16</ecNumber>
    </recommendedName>
</protein>
<evidence type="ECO:0000256" key="9">
    <source>
        <dbReference type="RuleBase" id="RU003465"/>
    </source>
</evidence>
<dbReference type="InterPro" id="IPR015655">
    <property type="entry name" value="PP2C"/>
</dbReference>
<dbReference type="Gene3D" id="3.60.40.10">
    <property type="entry name" value="PPM-type phosphatase domain"/>
    <property type="match status" value="1"/>
</dbReference>
<accession>A0A2C9WMH9</accession>
<keyword evidence="7 9" id="KW-0904">Protein phosphatase</keyword>
<evidence type="ECO:0000256" key="1">
    <source>
        <dbReference type="ARBA" id="ARBA00001936"/>
    </source>
</evidence>
<feature type="chain" id="PRO_5012022427" description="protein-serine/threonine phosphatase" evidence="10">
    <location>
        <begin position="20"/>
        <end position="377"/>
    </location>
</feature>
<evidence type="ECO:0000313" key="12">
    <source>
        <dbReference type="EMBL" id="OAY61629.1"/>
    </source>
</evidence>
<dbReference type="Gramene" id="Manes.01G204300.1.v8.1">
    <property type="protein sequence ID" value="Manes.01G204300.1.v8.1.CDS"/>
    <property type="gene ID" value="Manes.01G204300.v8.1"/>
</dbReference>
<evidence type="ECO:0000259" key="11">
    <source>
        <dbReference type="PROSITE" id="PS51746"/>
    </source>
</evidence>
<dbReference type="CDD" id="cd00143">
    <property type="entry name" value="PP2Cc"/>
    <property type="match status" value="1"/>
</dbReference>
<name>A0A2C9WMH9_MANES</name>